<dbReference type="InterPro" id="IPR007742">
    <property type="entry name" value="NosD_dom"/>
</dbReference>
<keyword evidence="2" id="KW-0677">Repeat</keyword>
<evidence type="ECO:0000313" key="6">
    <source>
        <dbReference type="EMBL" id="HHK67840.1"/>
    </source>
</evidence>
<dbReference type="InterPro" id="IPR026464">
    <property type="entry name" value="NosD_copper_fam"/>
</dbReference>
<sequence length="457" mass="51082">MRSSKAGGKPAVYAAVCLLALAAVVEAIGGQQQACDNTLLQQMVDETPSGGVLIIEQGRYCGPIVIRKTMTLKGVGYPVIDGDYRSDVVVVEADNVTISGLKIINSNPDISMEAAGIKVKGDNSRITGNVVTNALFPVYLLKSRNTVVENNTLESFANKDINERGHGIYLWYTFNTSLINNRITNSKDGIYNEHAYNTTIKGNIITRSRYGMHLMYSYNYTIADNIVSHNLVGLALMFSYNLYVANNIVKENKGEAVSEGVFLRESGNVTVERNLIYGHVNGFVIEYSPYPPRMFQLIRNNTVAFNYIGVWIDGQSGGVMYANNFVENLQQIVVVGERNPSVTWTFEGVGNYWSDYRGLGDVPHKVENPLEDIMDGFPQLRIFIFSPAYYALETMKKAFPFNPRVRAVDEKPLAKPSHSYTVNYTRDNWWALTAALLTIISVFTVYVAGWRGFVWRR</sequence>
<feature type="domain" description="Carbohydrate-binding/sugar hydrolysis" evidence="5">
    <location>
        <begin position="55"/>
        <end position="193"/>
    </location>
</feature>
<evidence type="ECO:0000256" key="1">
    <source>
        <dbReference type="ARBA" id="ARBA00004906"/>
    </source>
</evidence>
<dbReference type="PANTHER" id="PTHR22990:SF15">
    <property type="entry name" value="F-BOX ONLY PROTEIN 10"/>
    <property type="match status" value="1"/>
</dbReference>
<reference evidence="6" key="1">
    <citation type="journal article" date="2020" name="mSystems">
        <title>Genome- and Community-Level Interaction Insights into Carbon Utilization and Element Cycling Functions of Hydrothermarchaeota in Hydrothermal Sediment.</title>
        <authorList>
            <person name="Zhou Z."/>
            <person name="Liu Y."/>
            <person name="Xu W."/>
            <person name="Pan J."/>
            <person name="Luo Z.H."/>
            <person name="Li M."/>
        </authorList>
    </citation>
    <scope>NUCLEOTIDE SEQUENCE [LARGE SCALE GENOMIC DNA]</scope>
    <source>
        <strain evidence="6">SpSt-1056</strain>
    </source>
</reference>
<dbReference type="PANTHER" id="PTHR22990">
    <property type="entry name" value="F-BOX ONLY PROTEIN"/>
    <property type="match status" value="1"/>
</dbReference>
<dbReference type="Gene3D" id="2.160.20.10">
    <property type="entry name" value="Single-stranded right-handed beta-helix, Pectin lyase-like"/>
    <property type="match status" value="1"/>
</dbReference>
<evidence type="ECO:0000256" key="4">
    <source>
        <dbReference type="SAM" id="Phobius"/>
    </source>
</evidence>
<dbReference type="InterPro" id="IPR022441">
    <property type="entry name" value="Para_beta_helix_rpt-2"/>
</dbReference>
<dbReference type="Pfam" id="PF05048">
    <property type="entry name" value="NosD"/>
    <property type="match status" value="1"/>
</dbReference>
<dbReference type="NCBIfam" id="TIGR04247">
    <property type="entry name" value="NosD_copper_fam"/>
    <property type="match status" value="1"/>
</dbReference>
<dbReference type="NCBIfam" id="TIGR03804">
    <property type="entry name" value="para_beta_helix"/>
    <property type="match status" value="2"/>
</dbReference>
<dbReference type="EMBL" id="DRWN01000014">
    <property type="protein sequence ID" value="HHK67840.1"/>
    <property type="molecule type" value="Genomic_DNA"/>
</dbReference>
<keyword evidence="4" id="KW-0812">Transmembrane</keyword>
<comment type="pathway">
    <text evidence="1">Protein modification; protein ubiquitination.</text>
</comment>
<dbReference type="InterPro" id="IPR011050">
    <property type="entry name" value="Pectin_lyase_fold/virulence"/>
</dbReference>
<feature type="domain" description="Carbohydrate-binding/sugar hydrolysis" evidence="5">
    <location>
        <begin position="199"/>
        <end position="369"/>
    </location>
</feature>
<evidence type="ECO:0000259" key="5">
    <source>
        <dbReference type="SMART" id="SM00722"/>
    </source>
</evidence>
<proteinExistence type="predicted"/>
<dbReference type="SMART" id="SM00710">
    <property type="entry name" value="PbH1"/>
    <property type="match status" value="8"/>
</dbReference>
<protein>
    <submittedName>
        <fullName evidence="6">Nitrous oxide reductase family maturation protein NosD</fullName>
    </submittedName>
</protein>
<dbReference type="InterPro" id="IPR051550">
    <property type="entry name" value="SCF-Subunits/Alg-Epimerases"/>
</dbReference>
<dbReference type="InterPro" id="IPR006626">
    <property type="entry name" value="PbH1"/>
</dbReference>
<organism evidence="6">
    <name type="scientific">Caldiarchaeum subterraneum</name>
    <dbReference type="NCBI Taxonomy" id="311458"/>
    <lineage>
        <taxon>Archaea</taxon>
        <taxon>Nitrososphaerota</taxon>
        <taxon>Candidatus Caldarchaeales</taxon>
        <taxon>Candidatus Caldarchaeaceae</taxon>
        <taxon>Candidatus Caldarchaeum</taxon>
    </lineage>
</organism>
<keyword evidence="4" id="KW-1133">Transmembrane helix</keyword>
<evidence type="ECO:0000256" key="3">
    <source>
        <dbReference type="ARBA" id="ARBA00022786"/>
    </source>
</evidence>
<name>A0A7C5LB74_CALS0</name>
<dbReference type="SUPFAM" id="SSF51126">
    <property type="entry name" value="Pectin lyase-like"/>
    <property type="match status" value="1"/>
</dbReference>
<dbReference type="InterPro" id="IPR012334">
    <property type="entry name" value="Pectin_lyas_fold"/>
</dbReference>
<gene>
    <name evidence="6" type="primary">nosD</name>
    <name evidence="6" type="ORF">ENM11_01615</name>
</gene>
<evidence type="ECO:0000256" key="2">
    <source>
        <dbReference type="ARBA" id="ARBA00022737"/>
    </source>
</evidence>
<feature type="transmembrane region" description="Helical" evidence="4">
    <location>
        <begin position="429"/>
        <end position="449"/>
    </location>
</feature>
<keyword evidence="3" id="KW-0833">Ubl conjugation pathway</keyword>
<dbReference type="InterPro" id="IPR006633">
    <property type="entry name" value="Carb-bd_sugar_hydrolysis-dom"/>
</dbReference>
<dbReference type="SMART" id="SM00722">
    <property type="entry name" value="CASH"/>
    <property type="match status" value="2"/>
</dbReference>
<keyword evidence="4" id="KW-0472">Membrane</keyword>
<accession>A0A7C5LB74</accession>
<comment type="caution">
    <text evidence="6">The sequence shown here is derived from an EMBL/GenBank/DDBJ whole genome shotgun (WGS) entry which is preliminary data.</text>
</comment>
<dbReference type="AlphaFoldDB" id="A0A7C5LB74"/>